<keyword evidence="1" id="KW-0175">Coiled coil</keyword>
<reference evidence="3 4" key="1">
    <citation type="submission" date="2015-02" db="EMBL/GenBank/DDBJ databases">
        <title>Draft genome sequences of ten Microbacterium spp. with emphasis on heavy metal contaminated environments.</title>
        <authorList>
            <person name="Corretto E."/>
        </authorList>
    </citation>
    <scope>NUCLEOTIDE SEQUENCE [LARGE SCALE GENOMIC DNA]</scope>
    <source>
        <strain evidence="3 4">DSM 12966</strain>
    </source>
</reference>
<dbReference type="Proteomes" id="UP000033572">
    <property type="component" value="Unassembled WGS sequence"/>
</dbReference>
<feature type="region of interest" description="Disordered" evidence="2">
    <location>
        <begin position="150"/>
        <end position="213"/>
    </location>
</feature>
<organism evidence="3 4">
    <name type="scientific">Microbacterium foliorum</name>
    <dbReference type="NCBI Taxonomy" id="104336"/>
    <lineage>
        <taxon>Bacteria</taxon>
        <taxon>Bacillati</taxon>
        <taxon>Actinomycetota</taxon>
        <taxon>Actinomycetes</taxon>
        <taxon>Micrococcales</taxon>
        <taxon>Microbacteriaceae</taxon>
        <taxon>Microbacterium</taxon>
    </lineage>
</organism>
<feature type="compositionally biased region" description="Basic and acidic residues" evidence="2">
    <location>
        <begin position="177"/>
        <end position="213"/>
    </location>
</feature>
<sequence length="284" mass="30749">MAPRLTDIARELYSVPLPEFVSARNARAAGTSDPELAAQIRTLKKPSVAAWIVNVFAQERAPQLEEALQLAGELREAQEDLDARALAQLGRDRRALTNRLAEAAAELAETRGERVTASTRGAVQQTIAAAFFDPAAAAAVASGRLLRELEPSGDYEGDPDALVGGGPPQASEVAAAPRDEVKARRERREAERALRAAEQSRERAVRDAASADRSLRAATLRVEELDRRERELGAELVAVRRDATRARASLEEAQAEQESRARAVDDAEEAVAHARRGVEDRPAD</sequence>
<accession>A0A0F0KAD5</accession>
<gene>
    <name evidence="3" type="ORF">RN50_03012</name>
</gene>
<comment type="caution">
    <text evidence="3">The sequence shown here is derived from an EMBL/GenBank/DDBJ whole genome shotgun (WGS) entry which is preliminary data.</text>
</comment>
<keyword evidence="4" id="KW-1185">Reference proteome</keyword>
<proteinExistence type="predicted"/>
<evidence type="ECO:0000313" key="3">
    <source>
        <dbReference type="EMBL" id="KJL17907.1"/>
    </source>
</evidence>
<dbReference type="GeneID" id="94444163"/>
<dbReference type="PATRIC" id="fig|104336.4.peg.3050"/>
<evidence type="ECO:0000313" key="4">
    <source>
        <dbReference type="Proteomes" id="UP000033572"/>
    </source>
</evidence>
<dbReference type="EMBL" id="JYIU01000046">
    <property type="protein sequence ID" value="KJL17907.1"/>
    <property type="molecule type" value="Genomic_DNA"/>
</dbReference>
<dbReference type="AlphaFoldDB" id="A0A0F0KAD5"/>
<feature type="compositionally biased region" description="Basic and acidic residues" evidence="2">
    <location>
        <begin position="257"/>
        <end position="284"/>
    </location>
</feature>
<evidence type="ECO:0000256" key="1">
    <source>
        <dbReference type="SAM" id="Coils"/>
    </source>
</evidence>
<protein>
    <submittedName>
        <fullName evidence="3">Uncharacterized protein</fullName>
    </submittedName>
</protein>
<evidence type="ECO:0000256" key="2">
    <source>
        <dbReference type="SAM" id="MobiDB-lite"/>
    </source>
</evidence>
<feature type="region of interest" description="Disordered" evidence="2">
    <location>
        <begin position="245"/>
        <end position="284"/>
    </location>
</feature>
<name>A0A0F0KAD5_9MICO</name>
<dbReference type="RefSeq" id="WP_045255654.1">
    <property type="nucleotide sequence ID" value="NZ_CP031425.1"/>
</dbReference>
<feature type="coiled-coil region" evidence="1">
    <location>
        <begin position="64"/>
        <end position="113"/>
    </location>
</feature>